<evidence type="ECO:0000313" key="7">
    <source>
        <dbReference type="Proteomes" id="UP000182373"/>
    </source>
</evidence>
<feature type="domain" description="Peptidase S49" evidence="5">
    <location>
        <begin position="84"/>
        <end position="228"/>
    </location>
</feature>
<comment type="similarity">
    <text evidence="1">Belongs to the peptidase S49 family.</text>
</comment>
<sequence length="270" mass="29501">MTMCLKTVFRRLKSLRGKAIPVLELKGILSRRGPLSFETVEPAIRKAAALAEKRGALILSIDSPGGSPVQSDQIASLIRREAEEKSFRVYAVIQEVGASGGYWLACAADEIMASPMSIVGSIGVVGGGFGLNRLIERLGIDRRLYTAGQNKRRGDPFLPEKPEDVAFIAGLMEDIHALFKDWVRQRRGTRLTSDESAIFDGGYMLGRQAVTLGLIDGLTDLTTLVEQLGGKGAQPKLFRPRLRRGLLSRLPSLTAGALLDAMEERRLDLR</sequence>
<accession>A0AAC9K919</accession>
<dbReference type="EC" id="3.4.21.-" evidence="6"/>
<keyword evidence="3 6" id="KW-0378">Hydrolase</keyword>
<evidence type="ECO:0000256" key="4">
    <source>
        <dbReference type="ARBA" id="ARBA00022825"/>
    </source>
</evidence>
<protein>
    <submittedName>
        <fullName evidence="6">Signal peptide peptidase sppA</fullName>
        <ecNumber evidence="6">3.4.21.-</ecNumber>
    </submittedName>
</protein>
<keyword evidence="4" id="KW-0720">Serine protease</keyword>
<dbReference type="EMBL" id="CP018191">
    <property type="protein sequence ID" value="APH53744.1"/>
    <property type="molecule type" value="Genomic_DNA"/>
</dbReference>
<dbReference type="GO" id="GO:0008236">
    <property type="term" value="F:serine-type peptidase activity"/>
    <property type="evidence" value="ECO:0007669"/>
    <property type="project" value="UniProtKB-KW"/>
</dbReference>
<dbReference type="RefSeq" id="WP_081368803.1">
    <property type="nucleotide sequence ID" value="NZ_CP018191.1"/>
</dbReference>
<keyword evidence="2" id="KW-0645">Protease</keyword>
<dbReference type="PANTHER" id="PTHR42987:SF8">
    <property type="entry name" value="PROTEINASE"/>
    <property type="match status" value="1"/>
</dbReference>
<evidence type="ECO:0000256" key="2">
    <source>
        <dbReference type="ARBA" id="ARBA00022670"/>
    </source>
</evidence>
<dbReference type="Pfam" id="PF01343">
    <property type="entry name" value="Peptidase_S49"/>
    <property type="match status" value="1"/>
</dbReference>
<name>A0AAC9K919_9PROT</name>
<dbReference type="InterPro" id="IPR047272">
    <property type="entry name" value="S49_SppA_C"/>
</dbReference>
<dbReference type="CDD" id="cd07023">
    <property type="entry name" value="S49_Sppa_N_C"/>
    <property type="match status" value="1"/>
</dbReference>
<dbReference type="AlphaFoldDB" id="A0AAC9K919"/>
<organism evidence="6 7">
    <name type="scientific">Granulibacter bethesdensis</name>
    <dbReference type="NCBI Taxonomy" id="364410"/>
    <lineage>
        <taxon>Bacteria</taxon>
        <taxon>Pseudomonadati</taxon>
        <taxon>Pseudomonadota</taxon>
        <taxon>Alphaproteobacteria</taxon>
        <taxon>Acetobacterales</taxon>
        <taxon>Acetobacteraceae</taxon>
        <taxon>Granulibacter</taxon>
    </lineage>
</organism>
<proteinExistence type="inferred from homology"/>
<evidence type="ECO:0000259" key="5">
    <source>
        <dbReference type="Pfam" id="PF01343"/>
    </source>
</evidence>
<gene>
    <name evidence="6" type="ORF">GbCGDNIH9_0504</name>
</gene>
<evidence type="ECO:0000313" key="6">
    <source>
        <dbReference type="EMBL" id="APH53744.1"/>
    </source>
</evidence>
<dbReference type="InterPro" id="IPR029045">
    <property type="entry name" value="ClpP/crotonase-like_dom_sf"/>
</dbReference>
<evidence type="ECO:0000256" key="3">
    <source>
        <dbReference type="ARBA" id="ARBA00022801"/>
    </source>
</evidence>
<dbReference type="InterPro" id="IPR002142">
    <property type="entry name" value="Peptidase_S49"/>
</dbReference>
<evidence type="ECO:0000256" key="1">
    <source>
        <dbReference type="ARBA" id="ARBA00008683"/>
    </source>
</evidence>
<dbReference type="Gene3D" id="6.20.330.10">
    <property type="match status" value="1"/>
</dbReference>
<dbReference type="GO" id="GO:0006508">
    <property type="term" value="P:proteolysis"/>
    <property type="evidence" value="ECO:0007669"/>
    <property type="project" value="UniProtKB-KW"/>
</dbReference>
<dbReference type="PANTHER" id="PTHR42987">
    <property type="entry name" value="PEPTIDASE S49"/>
    <property type="match status" value="1"/>
</dbReference>
<dbReference type="Proteomes" id="UP000182373">
    <property type="component" value="Chromosome"/>
</dbReference>
<dbReference type="SUPFAM" id="SSF52096">
    <property type="entry name" value="ClpP/crotonase"/>
    <property type="match status" value="1"/>
</dbReference>
<dbReference type="Gene3D" id="3.90.226.10">
    <property type="entry name" value="2-enoyl-CoA Hydratase, Chain A, domain 1"/>
    <property type="match status" value="1"/>
</dbReference>
<reference evidence="7" key="1">
    <citation type="submission" date="2016-11" db="EMBL/GenBank/DDBJ databases">
        <title>Comparative genomic and phenotypic analysis of Granulibacter bethesdensis clinical isolates from patients with chronic granulomatous disease.</title>
        <authorList>
            <person name="Zarember K.A."/>
            <person name="Porcella S.F."/>
            <person name="Chu J."/>
            <person name="Ding L."/>
            <person name="Dahlstrom E."/>
            <person name="Barbian K."/>
            <person name="Martens C."/>
            <person name="Sykora L."/>
            <person name="Kramer S."/>
            <person name="Pettinato A.M."/>
            <person name="Hong H."/>
            <person name="Wald G."/>
            <person name="Berg L.J."/>
            <person name="Rogge L.S."/>
            <person name="Greenberg D.E."/>
            <person name="Falcone E.L."/>
            <person name="Neves J.F."/>
            <person name="Simoes M.J."/>
            <person name="Casal M."/>
            <person name="Rodriguez-Lopez F.C."/>
            <person name="Zelazny A."/>
            <person name="Gallin J.I."/>
            <person name="Holland S.M."/>
        </authorList>
    </citation>
    <scope>NUCLEOTIDE SEQUENCE [LARGE SCALE GENOMIC DNA]</scope>
    <source>
        <strain evidence="7">NIH9.1</strain>
    </source>
</reference>